<keyword evidence="5" id="KW-0653">Protein transport</keyword>
<comment type="similarity">
    <text evidence="2">Belongs to the syntaxin family.</text>
</comment>
<evidence type="ECO:0000256" key="5">
    <source>
        <dbReference type="ARBA" id="ARBA00022927"/>
    </source>
</evidence>
<evidence type="ECO:0000256" key="9">
    <source>
        <dbReference type="ARBA" id="ARBA00023136"/>
    </source>
</evidence>
<evidence type="ECO:0000256" key="1">
    <source>
        <dbReference type="ARBA" id="ARBA00004409"/>
    </source>
</evidence>
<dbReference type="AlphaFoldDB" id="K8EVX4"/>
<dbReference type="OrthoDB" id="10251371at2759"/>
<evidence type="ECO:0000256" key="3">
    <source>
        <dbReference type="ARBA" id="ARBA00022448"/>
    </source>
</evidence>
<evidence type="ECO:0000256" key="4">
    <source>
        <dbReference type="ARBA" id="ARBA00022692"/>
    </source>
</evidence>
<dbReference type="GO" id="GO:0048278">
    <property type="term" value="P:vesicle docking"/>
    <property type="evidence" value="ECO:0007669"/>
    <property type="project" value="TreeGrafter"/>
</dbReference>
<accession>K8EVX4</accession>
<name>K8EVX4_9CHLO</name>
<feature type="transmembrane region" description="Helical" evidence="11">
    <location>
        <begin position="348"/>
        <end position="371"/>
    </location>
</feature>
<dbReference type="InterPro" id="IPR045242">
    <property type="entry name" value="Syntaxin"/>
</dbReference>
<proteinExistence type="inferred from homology"/>
<protein>
    <recommendedName>
        <fullName evidence="12">t-SNARE coiled-coil homology domain-containing protein</fullName>
    </recommendedName>
</protein>
<evidence type="ECO:0000259" key="12">
    <source>
        <dbReference type="PROSITE" id="PS50192"/>
    </source>
</evidence>
<dbReference type="PROSITE" id="PS50192">
    <property type="entry name" value="T_SNARE"/>
    <property type="match status" value="1"/>
</dbReference>
<feature type="compositionally biased region" description="Acidic residues" evidence="10">
    <location>
        <begin position="1"/>
        <end position="11"/>
    </location>
</feature>
<dbReference type="GO" id="GO:0031201">
    <property type="term" value="C:SNARE complex"/>
    <property type="evidence" value="ECO:0007669"/>
    <property type="project" value="TreeGrafter"/>
</dbReference>
<dbReference type="KEGG" id="bpg:Bathy05g03540"/>
<dbReference type="GO" id="GO:0006906">
    <property type="term" value="P:vesicle fusion"/>
    <property type="evidence" value="ECO:0007669"/>
    <property type="project" value="TreeGrafter"/>
</dbReference>
<evidence type="ECO:0000313" key="13">
    <source>
        <dbReference type="EMBL" id="CCO16610.1"/>
    </source>
</evidence>
<reference evidence="13 14" key="1">
    <citation type="submission" date="2011-10" db="EMBL/GenBank/DDBJ databases">
        <authorList>
            <person name="Genoscope - CEA"/>
        </authorList>
    </citation>
    <scope>NUCLEOTIDE SEQUENCE [LARGE SCALE GENOMIC DNA]</scope>
    <source>
        <strain evidence="13 14">RCC 1105</strain>
    </source>
</reference>
<evidence type="ECO:0000256" key="6">
    <source>
        <dbReference type="ARBA" id="ARBA00022989"/>
    </source>
</evidence>
<dbReference type="GO" id="GO:0006886">
    <property type="term" value="P:intracellular protein transport"/>
    <property type="evidence" value="ECO:0007669"/>
    <property type="project" value="TreeGrafter"/>
</dbReference>
<dbReference type="CDD" id="cd15845">
    <property type="entry name" value="SNARE_syntaxin16"/>
    <property type="match status" value="1"/>
</dbReference>
<keyword evidence="3" id="KW-0813">Transport</keyword>
<feature type="compositionally biased region" description="Basic and acidic residues" evidence="10">
    <location>
        <begin position="29"/>
        <end position="38"/>
    </location>
</feature>
<evidence type="ECO:0000256" key="10">
    <source>
        <dbReference type="SAM" id="MobiDB-lite"/>
    </source>
</evidence>
<sequence>MKNDHDFEENHEENLAPVGFQGTFRNQTKRYESYREEYVSSSFPSGKRRNSGNDNNLNDDGEATKGTSRLLEAAIDSSSSTYDGGKRGLGESGDELQSSSSFLPPAWVDVCEHIQRDVGKAKAKIQQLQKAQQKALLPTFDVDDVNDEKIVEQLTGECGRLFKRCEAQLKRLGSDAEVTNTANEFDDIGTKMRKNATRKLAMELSRLSQAFRQRQKEYLNELKNRQDRGPGAEGVDALEDVFRNRVARSHSGFLEQSDEGGTTSSQMQQRQGFANQDVMSLEAEERDTEVKKILQSVTDLAMVMQDMSKLIIDQGTILDSIEYNCATTAMQVDEGRKELVKAEHTQRAGGLIICIYFLMFMCVLMTIIIILQKL</sequence>
<dbReference type="Gene3D" id="1.20.58.70">
    <property type="match status" value="1"/>
</dbReference>
<keyword evidence="9 11" id="KW-0472">Membrane</keyword>
<keyword evidence="6 11" id="KW-1133">Transmembrane helix</keyword>
<dbReference type="PANTHER" id="PTHR19957">
    <property type="entry name" value="SYNTAXIN"/>
    <property type="match status" value="1"/>
</dbReference>
<dbReference type="Proteomes" id="UP000198341">
    <property type="component" value="Chromosome 5"/>
</dbReference>
<dbReference type="RefSeq" id="XP_007513052.1">
    <property type="nucleotide sequence ID" value="XM_007512990.1"/>
</dbReference>
<evidence type="ECO:0000256" key="11">
    <source>
        <dbReference type="SAM" id="Phobius"/>
    </source>
</evidence>
<comment type="subcellular location">
    <subcellularLocation>
        <location evidence="1">Golgi apparatus membrane</location>
        <topology evidence="1">Single-pass type IV membrane protein</topology>
    </subcellularLocation>
</comment>
<evidence type="ECO:0000256" key="8">
    <source>
        <dbReference type="ARBA" id="ARBA00023054"/>
    </source>
</evidence>
<keyword evidence="7" id="KW-0333">Golgi apparatus</keyword>
<evidence type="ECO:0000313" key="14">
    <source>
        <dbReference type="Proteomes" id="UP000198341"/>
    </source>
</evidence>
<dbReference type="GeneID" id="19015857"/>
<dbReference type="GO" id="GO:0005484">
    <property type="term" value="F:SNAP receptor activity"/>
    <property type="evidence" value="ECO:0007669"/>
    <property type="project" value="TreeGrafter"/>
</dbReference>
<organism evidence="13 14">
    <name type="scientific">Bathycoccus prasinos</name>
    <dbReference type="NCBI Taxonomy" id="41875"/>
    <lineage>
        <taxon>Eukaryota</taxon>
        <taxon>Viridiplantae</taxon>
        <taxon>Chlorophyta</taxon>
        <taxon>Mamiellophyceae</taxon>
        <taxon>Mamiellales</taxon>
        <taxon>Bathycoccaceae</taxon>
        <taxon>Bathycoccus</taxon>
    </lineage>
</organism>
<evidence type="ECO:0000256" key="7">
    <source>
        <dbReference type="ARBA" id="ARBA00023034"/>
    </source>
</evidence>
<dbReference type="InterPro" id="IPR000727">
    <property type="entry name" value="T_SNARE_dom"/>
</dbReference>
<dbReference type="SUPFAM" id="SSF47661">
    <property type="entry name" value="t-snare proteins"/>
    <property type="match status" value="1"/>
</dbReference>
<dbReference type="GO" id="GO:0000149">
    <property type="term" value="F:SNARE binding"/>
    <property type="evidence" value="ECO:0007669"/>
    <property type="project" value="TreeGrafter"/>
</dbReference>
<dbReference type="EMBL" id="FO082274">
    <property type="protein sequence ID" value="CCO16610.1"/>
    <property type="molecule type" value="Genomic_DNA"/>
</dbReference>
<dbReference type="InterPro" id="IPR010989">
    <property type="entry name" value="SNARE"/>
</dbReference>
<feature type="region of interest" description="Disordered" evidence="10">
    <location>
        <begin position="253"/>
        <end position="272"/>
    </location>
</feature>
<dbReference type="SMART" id="SM00397">
    <property type="entry name" value="t_SNARE"/>
    <property type="match status" value="1"/>
</dbReference>
<dbReference type="PANTHER" id="PTHR19957:SF83">
    <property type="entry name" value="SYNTAXIN-16"/>
    <property type="match status" value="1"/>
</dbReference>
<keyword evidence="14" id="KW-1185">Reference proteome</keyword>
<keyword evidence="8" id="KW-0175">Coiled coil</keyword>
<dbReference type="Pfam" id="PF05739">
    <property type="entry name" value="SNARE"/>
    <property type="match status" value="1"/>
</dbReference>
<feature type="compositionally biased region" description="Polar residues" evidence="10">
    <location>
        <begin position="259"/>
        <end position="272"/>
    </location>
</feature>
<dbReference type="STRING" id="41875.K8EVX4"/>
<gene>
    <name evidence="13" type="ORF">Bathy05g03540</name>
</gene>
<feature type="domain" description="T-SNARE coiled-coil homology" evidence="12">
    <location>
        <begin position="280"/>
        <end position="342"/>
    </location>
</feature>
<dbReference type="eggNOG" id="KOG0809">
    <property type="taxonomic scope" value="Eukaryota"/>
</dbReference>
<evidence type="ECO:0000256" key="2">
    <source>
        <dbReference type="ARBA" id="ARBA00009063"/>
    </source>
</evidence>
<dbReference type="GO" id="GO:0000139">
    <property type="term" value="C:Golgi membrane"/>
    <property type="evidence" value="ECO:0007669"/>
    <property type="project" value="UniProtKB-SubCell"/>
</dbReference>
<keyword evidence="4 11" id="KW-0812">Transmembrane</keyword>
<feature type="region of interest" description="Disordered" evidence="10">
    <location>
        <begin position="1"/>
        <end position="98"/>
    </location>
</feature>